<sequence length="386" mass="42801">MDKPAATRRGGKAVKDPRRLLVLLLLLHADPLEEGSEAKERPAGLIAERVLANDVADYIRFRSVCQPWRRCCAAPPADDALDRRFHRRQWLILPEKPPIRYHCRLLNLSTGECILAHLLEFRGHRVFSPSTEGLVLLLHESTHVARLLNPLTHQLTDLPPVTTLLDLLLPLCDLSVDGFGLADDRTVVIHNTVFLAVAKPGDKCWTAVNLSDCLRPSMSLAGRFYGVTSDAIMVVEVSRESQTPQLVEAADLTLQHRFSRTLGSAHLVDNNIGELLLVHRTLSGNKRLYQAYRVDLDGRKTVPVRGLGGRAVFIGHDCSLSVSPATFPSIVGDAVYPGFDCGDRTGLEHIEAYHLADGTIEHSCYEDPGKEWEHPVSIADYLSSWV</sequence>
<dbReference type="AlphaFoldDB" id="B8B7S0"/>
<feature type="chain" id="PRO_5002867948" description="KIB1-4 beta-propeller domain-containing protein" evidence="1">
    <location>
        <begin position="36"/>
        <end position="386"/>
    </location>
</feature>
<proteinExistence type="predicted"/>
<accession>B8B7S0</accession>
<feature type="domain" description="KIB1-4 beta-propeller" evidence="2">
    <location>
        <begin position="109"/>
        <end position="337"/>
    </location>
</feature>
<protein>
    <recommendedName>
        <fullName evidence="2">KIB1-4 beta-propeller domain-containing protein</fullName>
    </recommendedName>
</protein>
<dbReference type="EMBL" id="CM000132">
    <property type="protein sequence ID" value="EEC82324.1"/>
    <property type="molecule type" value="Genomic_DNA"/>
</dbReference>
<dbReference type="STRING" id="39946.B8B7S0"/>
<evidence type="ECO:0000313" key="3">
    <source>
        <dbReference type="EMBL" id="EEC82324.1"/>
    </source>
</evidence>
<feature type="signal peptide" evidence="1">
    <location>
        <begin position="1"/>
        <end position="35"/>
    </location>
</feature>
<keyword evidence="1" id="KW-0732">Signal</keyword>
<keyword evidence="4" id="KW-1185">Reference proteome</keyword>
<dbReference type="Pfam" id="PF03478">
    <property type="entry name" value="Beta-prop_KIB1-4"/>
    <property type="match status" value="1"/>
</dbReference>
<organism evidence="3 4">
    <name type="scientific">Oryza sativa subsp. indica</name>
    <name type="common">Rice</name>
    <dbReference type="NCBI Taxonomy" id="39946"/>
    <lineage>
        <taxon>Eukaryota</taxon>
        <taxon>Viridiplantae</taxon>
        <taxon>Streptophyta</taxon>
        <taxon>Embryophyta</taxon>
        <taxon>Tracheophyta</taxon>
        <taxon>Spermatophyta</taxon>
        <taxon>Magnoliopsida</taxon>
        <taxon>Liliopsida</taxon>
        <taxon>Poales</taxon>
        <taxon>Poaceae</taxon>
        <taxon>BOP clade</taxon>
        <taxon>Oryzoideae</taxon>
        <taxon>Oryzeae</taxon>
        <taxon>Oryzinae</taxon>
        <taxon>Oryza</taxon>
        <taxon>Oryza sativa</taxon>
    </lineage>
</organism>
<reference evidence="3 4" key="1">
    <citation type="journal article" date="2005" name="PLoS Biol.">
        <title>The genomes of Oryza sativa: a history of duplications.</title>
        <authorList>
            <person name="Yu J."/>
            <person name="Wang J."/>
            <person name="Lin W."/>
            <person name="Li S."/>
            <person name="Li H."/>
            <person name="Zhou J."/>
            <person name="Ni P."/>
            <person name="Dong W."/>
            <person name="Hu S."/>
            <person name="Zeng C."/>
            <person name="Zhang J."/>
            <person name="Zhang Y."/>
            <person name="Li R."/>
            <person name="Xu Z."/>
            <person name="Li S."/>
            <person name="Li X."/>
            <person name="Zheng H."/>
            <person name="Cong L."/>
            <person name="Lin L."/>
            <person name="Yin J."/>
            <person name="Geng J."/>
            <person name="Li G."/>
            <person name="Shi J."/>
            <person name="Liu J."/>
            <person name="Lv H."/>
            <person name="Li J."/>
            <person name="Wang J."/>
            <person name="Deng Y."/>
            <person name="Ran L."/>
            <person name="Shi X."/>
            <person name="Wang X."/>
            <person name="Wu Q."/>
            <person name="Li C."/>
            <person name="Ren X."/>
            <person name="Wang J."/>
            <person name="Wang X."/>
            <person name="Li D."/>
            <person name="Liu D."/>
            <person name="Zhang X."/>
            <person name="Ji Z."/>
            <person name="Zhao W."/>
            <person name="Sun Y."/>
            <person name="Zhang Z."/>
            <person name="Bao J."/>
            <person name="Han Y."/>
            <person name="Dong L."/>
            <person name="Ji J."/>
            <person name="Chen P."/>
            <person name="Wu S."/>
            <person name="Liu J."/>
            <person name="Xiao Y."/>
            <person name="Bu D."/>
            <person name="Tan J."/>
            <person name="Yang L."/>
            <person name="Ye C."/>
            <person name="Zhang J."/>
            <person name="Xu J."/>
            <person name="Zhou Y."/>
            <person name="Yu Y."/>
            <person name="Zhang B."/>
            <person name="Zhuang S."/>
            <person name="Wei H."/>
            <person name="Liu B."/>
            <person name="Lei M."/>
            <person name="Yu H."/>
            <person name="Li Y."/>
            <person name="Xu H."/>
            <person name="Wei S."/>
            <person name="He X."/>
            <person name="Fang L."/>
            <person name="Zhang Z."/>
            <person name="Zhang Y."/>
            <person name="Huang X."/>
            <person name="Su Z."/>
            <person name="Tong W."/>
            <person name="Li J."/>
            <person name="Tong Z."/>
            <person name="Li S."/>
            <person name="Ye J."/>
            <person name="Wang L."/>
            <person name="Fang L."/>
            <person name="Lei T."/>
            <person name="Chen C."/>
            <person name="Chen H."/>
            <person name="Xu Z."/>
            <person name="Li H."/>
            <person name="Huang H."/>
            <person name="Zhang F."/>
            <person name="Xu H."/>
            <person name="Li N."/>
            <person name="Zhao C."/>
            <person name="Li S."/>
            <person name="Dong L."/>
            <person name="Huang Y."/>
            <person name="Li L."/>
            <person name="Xi Y."/>
            <person name="Qi Q."/>
            <person name="Li W."/>
            <person name="Zhang B."/>
            <person name="Hu W."/>
            <person name="Zhang Y."/>
            <person name="Tian X."/>
            <person name="Jiao Y."/>
            <person name="Liang X."/>
            <person name="Jin J."/>
            <person name="Gao L."/>
            <person name="Zheng W."/>
            <person name="Hao B."/>
            <person name="Liu S."/>
            <person name="Wang W."/>
            <person name="Yuan L."/>
            <person name="Cao M."/>
            <person name="McDermott J."/>
            <person name="Samudrala R."/>
            <person name="Wang J."/>
            <person name="Wong G.K."/>
            <person name="Yang H."/>
        </authorList>
    </citation>
    <scope>NUCLEOTIDE SEQUENCE [LARGE SCALE GENOMIC DNA]</scope>
    <source>
        <strain evidence="4">cv. 93-11</strain>
    </source>
</reference>
<dbReference type="PANTHER" id="PTHR33165:SF63">
    <property type="entry name" value="OS03G0792300 PROTEIN"/>
    <property type="match status" value="1"/>
</dbReference>
<dbReference type="Gramene" id="BGIOSGA026005-TA">
    <property type="protein sequence ID" value="BGIOSGA026005-PA"/>
    <property type="gene ID" value="BGIOSGA026005"/>
</dbReference>
<dbReference type="InterPro" id="IPR005174">
    <property type="entry name" value="KIB1-4_b-propeller"/>
</dbReference>
<dbReference type="Proteomes" id="UP000007015">
    <property type="component" value="Chromosome 7"/>
</dbReference>
<dbReference type="HOGENOM" id="CLU_040241_0_0_1"/>
<evidence type="ECO:0000259" key="2">
    <source>
        <dbReference type="Pfam" id="PF03478"/>
    </source>
</evidence>
<dbReference type="PANTHER" id="PTHR33165">
    <property type="entry name" value="F-BOX DOMAIN CONTAINING PROTEIN-LIKE-RELATED"/>
    <property type="match status" value="1"/>
</dbReference>
<dbReference type="OMA" id="FARIMWD"/>
<evidence type="ECO:0000313" key="4">
    <source>
        <dbReference type="Proteomes" id="UP000007015"/>
    </source>
</evidence>
<name>B8B7S0_ORYSI</name>
<gene>
    <name evidence="3" type="ORF">OsI_26603</name>
</gene>
<evidence type="ECO:0000256" key="1">
    <source>
        <dbReference type="SAM" id="SignalP"/>
    </source>
</evidence>